<evidence type="ECO:0000256" key="1">
    <source>
        <dbReference type="SAM" id="MobiDB-lite"/>
    </source>
</evidence>
<evidence type="ECO:0008006" key="4">
    <source>
        <dbReference type="Google" id="ProtNLM"/>
    </source>
</evidence>
<dbReference type="Proteomes" id="UP001157006">
    <property type="component" value="Chromosome 1S"/>
</dbReference>
<keyword evidence="3" id="KW-1185">Reference proteome</keyword>
<dbReference type="PANTHER" id="PTHR31286:SF99">
    <property type="entry name" value="DUF4283 DOMAIN-CONTAINING PROTEIN"/>
    <property type="match status" value="1"/>
</dbReference>
<dbReference type="InterPro" id="IPR040256">
    <property type="entry name" value="At4g02000-like"/>
</dbReference>
<protein>
    <recommendedName>
        <fullName evidence="4">DUF4283 domain-containing protein</fullName>
    </recommendedName>
</protein>
<feature type="region of interest" description="Disordered" evidence="1">
    <location>
        <begin position="1"/>
        <end position="23"/>
    </location>
</feature>
<evidence type="ECO:0000313" key="2">
    <source>
        <dbReference type="EMBL" id="CAI8594282.1"/>
    </source>
</evidence>
<dbReference type="AlphaFoldDB" id="A0AAV0ZBT8"/>
<name>A0AAV0ZBT8_VICFA</name>
<reference evidence="2 3" key="1">
    <citation type="submission" date="2023-01" db="EMBL/GenBank/DDBJ databases">
        <authorList>
            <person name="Kreplak J."/>
        </authorList>
    </citation>
    <scope>NUCLEOTIDE SEQUENCE [LARGE SCALE GENOMIC DNA]</scope>
</reference>
<evidence type="ECO:0000313" key="3">
    <source>
        <dbReference type="Proteomes" id="UP001157006"/>
    </source>
</evidence>
<dbReference type="PANTHER" id="PTHR31286">
    <property type="entry name" value="GLYCINE-RICH CELL WALL STRUCTURAL PROTEIN 1.8-LIKE"/>
    <property type="match status" value="1"/>
</dbReference>
<organism evidence="2 3">
    <name type="scientific">Vicia faba</name>
    <name type="common">Broad bean</name>
    <name type="synonym">Faba vulgaris</name>
    <dbReference type="NCBI Taxonomy" id="3906"/>
    <lineage>
        <taxon>Eukaryota</taxon>
        <taxon>Viridiplantae</taxon>
        <taxon>Streptophyta</taxon>
        <taxon>Embryophyta</taxon>
        <taxon>Tracheophyta</taxon>
        <taxon>Spermatophyta</taxon>
        <taxon>Magnoliopsida</taxon>
        <taxon>eudicotyledons</taxon>
        <taxon>Gunneridae</taxon>
        <taxon>Pentapetalae</taxon>
        <taxon>rosids</taxon>
        <taxon>fabids</taxon>
        <taxon>Fabales</taxon>
        <taxon>Fabaceae</taxon>
        <taxon>Papilionoideae</taxon>
        <taxon>50 kb inversion clade</taxon>
        <taxon>NPAAA clade</taxon>
        <taxon>Hologalegina</taxon>
        <taxon>IRL clade</taxon>
        <taxon>Fabeae</taxon>
        <taxon>Vicia</taxon>
    </lineage>
</organism>
<sequence>MVMGTEQDDHEELEVDEEDKEDTDMNEIEGMQVVEEMIGGYECPAFTLTETKKKQIYHPWKRCVIVKLLGRKIGYKTLESRPNFEPLSDTIDGVTVWVRISGVPIEFYDAKVLTGVSNRIGRAVKIDKNTMQHERGKYARFCVMVNLSKPLVVMFSMEGKKYKVECEGEDGQEPICEVLSHASGVDAGNNHAENKAEDSLVGANVQDGLLKSLDTRNKQGNEGETPMNDHIPGVRGILSFKEMSGTSKKGNTEAWQEDIVGKKLENIQVEQLRNEMITMVDDVRTWSEEHGENARSTLTCTQFTFGTRPLDKGLEIEDAMHEDTNTHKVVDLTGTDNTSSADT</sequence>
<dbReference type="EMBL" id="OX451735">
    <property type="protein sequence ID" value="CAI8594282.1"/>
    <property type="molecule type" value="Genomic_DNA"/>
</dbReference>
<proteinExistence type="predicted"/>
<accession>A0AAV0ZBT8</accession>
<gene>
    <name evidence="2" type="ORF">VFH_I133240</name>
</gene>